<comment type="caution">
    <text evidence="1">The sequence shown here is derived from an EMBL/GenBank/DDBJ whole genome shotgun (WGS) entry which is preliminary data.</text>
</comment>
<proteinExistence type="predicted"/>
<gene>
    <name evidence="1" type="ORF">FB458_2060</name>
</gene>
<organism evidence="1 2">
    <name type="scientific">Lapillicoccus jejuensis</name>
    <dbReference type="NCBI Taxonomy" id="402171"/>
    <lineage>
        <taxon>Bacteria</taxon>
        <taxon>Bacillati</taxon>
        <taxon>Actinomycetota</taxon>
        <taxon>Actinomycetes</taxon>
        <taxon>Micrococcales</taxon>
        <taxon>Intrasporangiaceae</taxon>
        <taxon>Lapillicoccus</taxon>
    </lineage>
</organism>
<dbReference type="EMBL" id="VFMN01000001">
    <property type="protein sequence ID" value="TQJ08959.1"/>
    <property type="molecule type" value="Genomic_DNA"/>
</dbReference>
<protein>
    <submittedName>
        <fullName evidence="1">Uncharacterized protein</fullName>
    </submittedName>
</protein>
<keyword evidence="2" id="KW-1185">Reference proteome</keyword>
<accession>A0A542E107</accession>
<sequence length="356" mass="36676">MTRLRALGALLVVLVVLGVGGAASTVAFNQLNGPEQAVLDYASLIADGRASAAARRVAPVSSEKGRVVPRLLSDAALARATRIRPLSAAVETGRPGGVDVPVGQSVTVDLTYAVGQRSGVAALRVRRDADGFPFTHRWTVVDPLLVPVDLRPNLPTLGPPTIAGVAIPFLTGTNPAAAADQGPGGTRTGSARPVLMYPGVYPLTTPDVPLLTAGVGDAPPTLVVVHAADAATRVTVLRHDFSWTASQDLLDLIGAGVVTQLTTCVTQGPGMSPTCPRRLYAVRNKPGLTSVVAPAELVVGNVSRDPDGYVHVPFRYSTPQTVAWTGTSPGKVAVPVSGDIAFLPSDDLAAPLLDRG</sequence>
<evidence type="ECO:0000313" key="1">
    <source>
        <dbReference type="EMBL" id="TQJ08959.1"/>
    </source>
</evidence>
<dbReference type="AlphaFoldDB" id="A0A542E107"/>
<dbReference type="Proteomes" id="UP000317893">
    <property type="component" value="Unassembled WGS sequence"/>
</dbReference>
<reference evidence="1 2" key="1">
    <citation type="submission" date="2019-06" db="EMBL/GenBank/DDBJ databases">
        <title>Sequencing the genomes of 1000 actinobacteria strains.</title>
        <authorList>
            <person name="Klenk H.-P."/>
        </authorList>
    </citation>
    <scope>NUCLEOTIDE SEQUENCE [LARGE SCALE GENOMIC DNA]</scope>
    <source>
        <strain evidence="1 2">DSM 18607</strain>
    </source>
</reference>
<name>A0A542E107_9MICO</name>
<evidence type="ECO:0000313" key="2">
    <source>
        <dbReference type="Proteomes" id="UP000317893"/>
    </source>
</evidence>